<evidence type="ECO:0000256" key="1">
    <source>
        <dbReference type="ARBA" id="ARBA00005622"/>
    </source>
</evidence>
<evidence type="ECO:0000313" key="3">
    <source>
        <dbReference type="EMBL" id="MRN37700.1"/>
    </source>
</evidence>
<dbReference type="InterPro" id="IPR029058">
    <property type="entry name" value="AB_hydrolase_fold"/>
</dbReference>
<proteinExistence type="inferred from homology"/>
<comment type="caution">
    <text evidence="3">The sequence shown here is derived from an EMBL/GenBank/DDBJ whole genome shotgun (WGS) entry which is preliminary data.</text>
</comment>
<evidence type="ECO:0000313" key="4">
    <source>
        <dbReference type="Proteomes" id="UP000486297"/>
    </source>
</evidence>
<dbReference type="AlphaFoldDB" id="A0A5Q3RZL9"/>
<dbReference type="SUPFAM" id="SSF53474">
    <property type="entry name" value="alpha/beta-Hydrolases"/>
    <property type="match status" value="1"/>
</dbReference>
<dbReference type="Proteomes" id="UP000486297">
    <property type="component" value="Unassembled WGS sequence"/>
</dbReference>
<dbReference type="PANTHER" id="PTHR40841:SF2">
    <property type="entry name" value="SIDEROPHORE-DEGRADING ESTERASE (EUROFUNG)"/>
    <property type="match status" value="1"/>
</dbReference>
<evidence type="ECO:0000256" key="2">
    <source>
        <dbReference type="ARBA" id="ARBA00022801"/>
    </source>
</evidence>
<sequence length="314" mass="35147">MPMLLKKFLLTFGLLFTTGIAGAAPDLSQKSDTAPLYAPDSHYRFETLNFQSADSKRRYRIYLGIPKTAVPKQGHSVLYALDGNALTENLSPSRLNTLKQPPVLVLIGYDTDLRFDTAARAHDYTPPNHQDQTFSDAVDPTRTHGGAADFLQLINTAIRPQIEARVKLNPERQMLWGHSYGGLFVLYTLLNSPQSFTHYIAADPALWFEQGSLYQQYQTAFRRPDVFGNRTLFIEQSQRKRERDTSKLTPEQAAHLAARQQSAAQLPSDAGKKLTEQMSARNDIRAEFTGYPELDHGGILPVSFLHALEIAGEP</sequence>
<dbReference type="GO" id="GO:0016788">
    <property type="term" value="F:hydrolase activity, acting on ester bonds"/>
    <property type="evidence" value="ECO:0007669"/>
    <property type="project" value="TreeGrafter"/>
</dbReference>
<gene>
    <name evidence="3" type="ORF">GJU80_04130</name>
</gene>
<dbReference type="Pfam" id="PF00756">
    <property type="entry name" value="Esterase"/>
    <property type="match status" value="1"/>
</dbReference>
<protein>
    <submittedName>
        <fullName evidence="3">Prolyl oligopeptidase family serine peptidase</fullName>
    </submittedName>
</protein>
<name>A0A5Q3RZL9_9NEIS</name>
<reference evidence="3" key="1">
    <citation type="journal article" name="Emerg. Infect. Dis.">
        <title>Two cases of a newly characterized neisseria species.</title>
        <authorList>
            <person name="Mustapha M."/>
            <person name="Lemos A.P.S."/>
            <person name="Harrison L.H."/>
            <person name="Vantyne D."/>
            <person name="Sacchi C.T."/>
        </authorList>
    </citation>
    <scope>NUCLEOTIDE SEQUENCE</scope>
    <source>
        <strain evidence="3">N.95.16</strain>
    </source>
</reference>
<dbReference type="PANTHER" id="PTHR40841">
    <property type="entry name" value="SIDEROPHORE TRIACETYLFUSARININE C ESTERASE"/>
    <property type="match status" value="1"/>
</dbReference>
<dbReference type="InterPro" id="IPR052558">
    <property type="entry name" value="Siderophore_Hydrolase_D"/>
</dbReference>
<dbReference type="InterPro" id="IPR000801">
    <property type="entry name" value="Esterase-like"/>
</dbReference>
<dbReference type="Gene3D" id="3.40.50.1820">
    <property type="entry name" value="alpha/beta hydrolase"/>
    <property type="match status" value="1"/>
</dbReference>
<accession>A0A5Q3RZL9</accession>
<dbReference type="EMBL" id="WJXO01000001">
    <property type="protein sequence ID" value="MRN37700.1"/>
    <property type="molecule type" value="Genomic_DNA"/>
</dbReference>
<keyword evidence="4" id="KW-1185">Reference proteome</keyword>
<keyword evidence="2" id="KW-0378">Hydrolase</keyword>
<comment type="similarity">
    <text evidence="1">Belongs to the esterase D family.</text>
</comment>
<organism evidence="3 4">
    <name type="scientific">Neisseria brasiliensis</name>
    <dbReference type="NCBI Taxonomy" id="2666100"/>
    <lineage>
        <taxon>Bacteria</taxon>
        <taxon>Pseudomonadati</taxon>
        <taxon>Pseudomonadota</taxon>
        <taxon>Betaproteobacteria</taxon>
        <taxon>Neisseriales</taxon>
        <taxon>Neisseriaceae</taxon>
        <taxon>Neisseria</taxon>
    </lineage>
</organism>